<dbReference type="EMBL" id="BMMD01000012">
    <property type="protein sequence ID" value="GGJ83192.1"/>
    <property type="molecule type" value="Genomic_DNA"/>
</dbReference>
<evidence type="ECO:0000259" key="9">
    <source>
        <dbReference type="PROSITE" id="PS50850"/>
    </source>
</evidence>
<feature type="transmembrane region" description="Helical" evidence="8">
    <location>
        <begin position="426"/>
        <end position="451"/>
    </location>
</feature>
<feature type="transmembrane region" description="Helical" evidence="8">
    <location>
        <begin position="173"/>
        <end position="193"/>
    </location>
</feature>
<dbReference type="PANTHER" id="PTHR42718">
    <property type="entry name" value="MAJOR FACILITATOR SUPERFAMILY MULTIDRUG TRANSPORTER MFSC"/>
    <property type="match status" value="1"/>
</dbReference>
<keyword evidence="11" id="KW-1185">Reference proteome</keyword>
<proteinExistence type="predicted"/>
<dbReference type="InterPro" id="IPR011701">
    <property type="entry name" value="MFS"/>
</dbReference>
<organism evidence="10 11">
    <name type="scientific">Agromyces bauzanensis</name>
    <dbReference type="NCBI Taxonomy" id="1308924"/>
    <lineage>
        <taxon>Bacteria</taxon>
        <taxon>Bacillati</taxon>
        <taxon>Actinomycetota</taxon>
        <taxon>Actinomycetes</taxon>
        <taxon>Micrococcales</taxon>
        <taxon>Microbacteriaceae</taxon>
        <taxon>Agromyces</taxon>
    </lineage>
</organism>
<feature type="transmembrane region" description="Helical" evidence="8">
    <location>
        <begin position="17"/>
        <end position="42"/>
    </location>
</feature>
<feature type="transmembrane region" description="Helical" evidence="8">
    <location>
        <begin position="205"/>
        <end position="225"/>
    </location>
</feature>
<feature type="transmembrane region" description="Helical" evidence="8">
    <location>
        <begin position="145"/>
        <end position="167"/>
    </location>
</feature>
<dbReference type="AlphaFoldDB" id="A0A917PKR4"/>
<feature type="transmembrane region" description="Helical" evidence="8">
    <location>
        <begin position="306"/>
        <end position="328"/>
    </location>
</feature>
<feature type="transmembrane region" description="Helical" evidence="8">
    <location>
        <begin position="84"/>
        <end position="102"/>
    </location>
</feature>
<feature type="transmembrane region" description="Helical" evidence="8">
    <location>
        <begin position="360"/>
        <end position="380"/>
    </location>
</feature>
<evidence type="ECO:0000256" key="8">
    <source>
        <dbReference type="SAM" id="Phobius"/>
    </source>
</evidence>
<evidence type="ECO:0000256" key="2">
    <source>
        <dbReference type="ARBA" id="ARBA00022448"/>
    </source>
</evidence>
<feature type="transmembrane region" description="Helical" evidence="8">
    <location>
        <begin position="114"/>
        <end position="133"/>
    </location>
</feature>
<feature type="transmembrane region" description="Helical" evidence="8">
    <location>
        <begin position="335"/>
        <end position="354"/>
    </location>
</feature>
<keyword evidence="5 8" id="KW-1133">Transmembrane helix</keyword>
<dbReference type="PANTHER" id="PTHR42718:SF46">
    <property type="entry name" value="BLR6921 PROTEIN"/>
    <property type="match status" value="1"/>
</dbReference>
<dbReference type="InterPro" id="IPR005829">
    <property type="entry name" value="Sugar_transporter_CS"/>
</dbReference>
<evidence type="ECO:0000256" key="4">
    <source>
        <dbReference type="ARBA" id="ARBA00022692"/>
    </source>
</evidence>
<keyword evidence="2" id="KW-0813">Transport</keyword>
<dbReference type="Proteomes" id="UP000636956">
    <property type="component" value="Unassembled WGS sequence"/>
</dbReference>
<sequence>MIVNDSRSSSIRDLRDWLLLVALALAQFLVVLDVTIVNVALPSIGAELSFASDAISWVVNAYTLAFGGLLLLGGRLADVIGRRAMFLTGLGLLTAASLGGGLADTAESLVAARVVQGLGAALMSPAALALVLTTFPEGRGRATALGVWTSLGALGGTAGVALGGVLIEQLGWRWVFFVNVPIAVLIVPFVLGLVRESRAPAARGFDAAGAVTATAGATLLVAAAAGTADEAWIAIMFAIAGLVLLGVFVAIELRSRAPLVPLGMLAARPTWVGILSLALNGAAFVGMFFLLAQSLQAERGMSALEAGLAVVPMGLAAIGGAVLAGALVPRIGTRLTAALGATVGAAALGALALAGPASPYSVGVLPAIVAYGLAIPLVGVPSQIAAVHAAPRERVGTASGAANAANQLGAALGVAAAASVSSSFGFAAGFALTAAFAAAVLLLVLAAAPTLGVRSRPQSPRASRVRATARSAAAARPIPEPAVPEEGTPR</sequence>
<evidence type="ECO:0000256" key="5">
    <source>
        <dbReference type="ARBA" id="ARBA00022989"/>
    </source>
</evidence>
<evidence type="ECO:0000256" key="3">
    <source>
        <dbReference type="ARBA" id="ARBA00022475"/>
    </source>
</evidence>
<feature type="transmembrane region" description="Helical" evidence="8">
    <location>
        <begin position="401"/>
        <end position="420"/>
    </location>
</feature>
<dbReference type="Pfam" id="PF07690">
    <property type="entry name" value="MFS_1"/>
    <property type="match status" value="1"/>
</dbReference>
<name>A0A917PKR4_9MICO</name>
<dbReference type="GO" id="GO:0005886">
    <property type="term" value="C:plasma membrane"/>
    <property type="evidence" value="ECO:0007669"/>
    <property type="project" value="UniProtKB-SubCell"/>
</dbReference>
<feature type="domain" description="Major facilitator superfamily (MFS) profile" evidence="9">
    <location>
        <begin position="19"/>
        <end position="452"/>
    </location>
</feature>
<evidence type="ECO:0000313" key="10">
    <source>
        <dbReference type="EMBL" id="GGJ83192.1"/>
    </source>
</evidence>
<dbReference type="SUPFAM" id="SSF103473">
    <property type="entry name" value="MFS general substrate transporter"/>
    <property type="match status" value="1"/>
</dbReference>
<accession>A0A917PKR4</accession>
<gene>
    <name evidence="10" type="ORF">GCM10011372_21860</name>
</gene>
<dbReference type="PROSITE" id="PS00216">
    <property type="entry name" value="SUGAR_TRANSPORT_1"/>
    <property type="match status" value="1"/>
</dbReference>
<comment type="caution">
    <text evidence="10">The sequence shown here is derived from an EMBL/GenBank/DDBJ whole genome shotgun (WGS) entry which is preliminary data.</text>
</comment>
<dbReference type="PROSITE" id="PS50850">
    <property type="entry name" value="MFS"/>
    <property type="match status" value="1"/>
</dbReference>
<feature type="transmembrane region" description="Helical" evidence="8">
    <location>
        <begin position="271"/>
        <end position="294"/>
    </location>
</feature>
<evidence type="ECO:0000256" key="7">
    <source>
        <dbReference type="SAM" id="MobiDB-lite"/>
    </source>
</evidence>
<reference evidence="10" key="2">
    <citation type="submission" date="2020-09" db="EMBL/GenBank/DDBJ databases">
        <authorList>
            <person name="Sun Q."/>
            <person name="Zhou Y."/>
        </authorList>
    </citation>
    <scope>NUCLEOTIDE SEQUENCE</scope>
    <source>
        <strain evidence="10">CGMCC 1.8984</strain>
    </source>
</reference>
<reference evidence="10" key="1">
    <citation type="journal article" date="2014" name="Int. J. Syst. Evol. Microbiol.">
        <title>Complete genome sequence of Corynebacterium casei LMG S-19264T (=DSM 44701T), isolated from a smear-ripened cheese.</title>
        <authorList>
            <consortium name="US DOE Joint Genome Institute (JGI-PGF)"/>
            <person name="Walter F."/>
            <person name="Albersmeier A."/>
            <person name="Kalinowski J."/>
            <person name="Ruckert C."/>
        </authorList>
    </citation>
    <scope>NUCLEOTIDE SEQUENCE</scope>
    <source>
        <strain evidence="10">CGMCC 1.8984</strain>
    </source>
</reference>
<evidence type="ECO:0000313" key="11">
    <source>
        <dbReference type="Proteomes" id="UP000636956"/>
    </source>
</evidence>
<dbReference type="CDD" id="cd17321">
    <property type="entry name" value="MFS_MMR_MDR_like"/>
    <property type="match status" value="1"/>
</dbReference>
<feature type="compositionally biased region" description="Low complexity" evidence="7">
    <location>
        <begin position="459"/>
        <end position="477"/>
    </location>
</feature>
<protein>
    <recommendedName>
        <fullName evidence="9">Major facilitator superfamily (MFS) profile domain-containing protein</fullName>
    </recommendedName>
</protein>
<dbReference type="InterPro" id="IPR020846">
    <property type="entry name" value="MFS_dom"/>
</dbReference>
<evidence type="ECO:0000256" key="1">
    <source>
        <dbReference type="ARBA" id="ARBA00004651"/>
    </source>
</evidence>
<dbReference type="Gene3D" id="1.20.1720.10">
    <property type="entry name" value="Multidrug resistance protein D"/>
    <property type="match status" value="1"/>
</dbReference>
<dbReference type="InterPro" id="IPR036259">
    <property type="entry name" value="MFS_trans_sf"/>
</dbReference>
<dbReference type="Gene3D" id="1.20.1250.20">
    <property type="entry name" value="MFS general substrate transporter like domains"/>
    <property type="match status" value="1"/>
</dbReference>
<evidence type="ECO:0000256" key="6">
    <source>
        <dbReference type="ARBA" id="ARBA00023136"/>
    </source>
</evidence>
<keyword evidence="4 8" id="KW-0812">Transmembrane</keyword>
<feature type="region of interest" description="Disordered" evidence="7">
    <location>
        <begin position="454"/>
        <end position="490"/>
    </location>
</feature>
<comment type="subcellular location">
    <subcellularLocation>
        <location evidence="1">Cell membrane</location>
        <topology evidence="1">Multi-pass membrane protein</topology>
    </subcellularLocation>
</comment>
<keyword evidence="3" id="KW-1003">Cell membrane</keyword>
<dbReference type="GO" id="GO:0022857">
    <property type="term" value="F:transmembrane transporter activity"/>
    <property type="evidence" value="ECO:0007669"/>
    <property type="project" value="InterPro"/>
</dbReference>
<keyword evidence="6 8" id="KW-0472">Membrane</keyword>
<feature type="transmembrane region" description="Helical" evidence="8">
    <location>
        <begin position="231"/>
        <end position="251"/>
    </location>
</feature>
<feature type="transmembrane region" description="Helical" evidence="8">
    <location>
        <begin position="54"/>
        <end position="72"/>
    </location>
</feature>